<organism evidence="4 5">
    <name type="scientific">Magallana gigas</name>
    <name type="common">Pacific oyster</name>
    <name type="synonym">Crassostrea gigas</name>
    <dbReference type="NCBI Taxonomy" id="29159"/>
    <lineage>
        <taxon>Eukaryota</taxon>
        <taxon>Metazoa</taxon>
        <taxon>Spiralia</taxon>
        <taxon>Lophotrochozoa</taxon>
        <taxon>Mollusca</taxon>
        <taxon>Bivalvia</taxon>
        <taxon>Autobranchia</taxon>
        <taxon>Pteriomorphia</taxon>
        <taxon>Ostreida</taxon>
        <taxon>Ostreoidea</taxon>
        <taxon>Ostreidae</taxon>
        <taxon>Magallana</taxon>
    </lineage>
</organism>
<evidence type="ECO:0000313" key="4">
    <source>
        <dbReference type="EnsemblMetazoa" id="G258.4:cds"/>
    </source>
</evidence>
<dbReference type="InterPro" id="IPR056398">
    <property type="entry name" value="Tudor_Coilin"/>
</dbReference>
<reference evidence="4" key="1">
    <citation type="submission" date="2022-08" db="UniProtKB">
        <authorList>
            <consortium name="EnsemblMetazoa"/>
        </authorList>
    </citation>
    <scope>IDENTIFICATION</scope>
    <source>
        <strain evidence="4">05x7-T-G4-1.051#20</strain>
    </source>
</reference>
<sequence length="472" mass="54053">MSAPMEGVAPVRVKLLFNNLPLESSWVLVKTEKYPRVKEFLDYIKRKFIPKTDGSLTIHINGCKVPEWEKSCIFREDDVVQLYLNEVAYSSNRLVDPKVCENNDAEERIVPKKKKKKNKEEPTPKLSLEKEHEEMDTWRSAEDDNLEIKKRKLSKEKQDVVPSEKDGSAKKAEEEQESVTRKRKRTRKRKNRKEEIVTPVSVSHKPVSVRPLRQYADTSNNLHIKFSSDNEEEERNSVTDSKRIQQDFTDRQTHRTSTPVYQADQNQSAGAGDFTYNGQSSFLLEKPNLTQSVLANGVTVFSRPRSRQIKSNNFRELSKDEQLSTRLSNRSFVLQNTSQSNGVDDQIFTSMDMAESNLSGIPNIAIPVRRDYQKFPLLQGDPNPGDKIAFKILEMSDDYTPEVGDYKEAEIIGFNSSSQMVELKIIPGFIKERKLGKFDVDFGEDEGEVHGSSSEVQNHPLTSLMEVRLITD</sequence>
<dbReference type="OrthoDB" id="6162468at2759"/>
<dbReference type="PANTHER" id="PTHR15197">
    <property type="entry name" value="COILIN P80"/>
    <property type="match status" value="1"/>
</dbReference>
<keyword evidence="5" id="KW-1185">Reference proteome</keyword>
<dbReference type="GO" id="GO:0000387">
    <property type="term" value="P:spliceosomal snRNP assembly"/>
    <property type="evidence" value="ECO:0007669"/>
    <property type="project" value="TreeGrafter"/>
</dbReference>
<dbReference type="GO" id="GO:0030619">
    <property type="term" value="F:U1 snRNA binding"/>
    <property type="evidence" value="ECO:0007669"/>
    <property type="project" value="TreeGrafter"/>
</dbReference>
<dbReference type="PANTHER" id="PTHR15197:SF0">
    <property type="entry name" value="COILIN"/>
    <property type="match status" value="1"/>
</dbReference>
<accession>A0A8W8L0T4</accession>
<dbReference type="GO" id="GO:0030620">
    <property type="term" value="F:U2 snRNA binding"/>
    <property type="evidence" value="ECO:0007669"/>
    <property type="project" value="TreeGrafter"/>
</dbReference>
<dbReference type="Proteomes" id="UP000005408">
    <property type="component" value="Unassembled WGS sequence"/>
</dbReference>
<protein>
    <recommendedName>
        <fullName evidence="6">Coilin</fullName>
    </recommendedName>
</protein>
<dbReference type="Pfam" id="PF15862">
    <property type="entry name" value="Coilin_N"/>
    <property type="match status" value="1"/>
</dbReference>
<feature type="domain" description="Coilin N-terminal" evidence="2">
    <location>
        <begin position="11"/>
        <end position="130"/>
    </location>
</feature>
<feature type="compositionally biased region" description="Basic and acidic residues" evidence="1">
    <location>
        <begin position="118"/>
        <end position="148"/>
    </location>
</feature>
<feature type="region of interest" description="Disordered" evidence="1">
    <location>
        <begin position="106"/>
        <end position="258"/>
    </location>
</feature>
<dbReference type="GO" id="GO:0015030">
    <property type="term" value="C:Cajal body"/>
    <property type="evidence" value="ECO:0007669"/>
    <property type="project" value="TreeGrafter"/>
</dbReference>
<dbReference type="Pfam" id="PF23086">
    <property type="entry name" value="Tudor_Coilin"/>
    <property type="match status" value="1"/>
</dbReference>
<feature type="compositionally biased region" description="Basic and acidic residues" evidence="1">
    <location>
        <begin position="235"/>
        <end position="253"/>
    </location>
</feature>
<feature type="compositionally biased region" description="Basic residues" evidence="1">
    <location>
        <begin position="181"/>
        <end position="191"/>
    </location>
</feature>
<name>A0A8W8L0T4_MAGGI</name>
<evidence type="ECO:0000256" key="1">
    <source>
        <dbReference type="SAM" id="MobiDB-lite"/>
    </source>
</evidence>
<dbReference type="OMA" id="KSCIFRE"/>
<dbReference type="EnsemblMetazoa" id="G258.4">
    <property type="protein sequence ID" value="G258.4:cds"/>
    <property type="gene ID" value="G258"/>
</dbReference>
<dbReference type="InterPro" id="IPR031722">
    <property type="entry name" value="Coilin_N"/>
</dbReference>
<evidence type="ECO:0000313" key="5">
    <source>
        <dbReference type="Proteomes" id="UP000005408"/>
    </source>
</evidence>
<evidence type="ECO:0000259" key="3">
    <source>
        <dbReference type="Pfam" id="PF23086"/>
    </source>
</evidence>
<feature type="compositionally biased region" description="Basic and acidic residues" evidence="1">
    <location>
        <begin position="155"/>
        <end position="173"/>
    </location>
</feature>
<evidence type="ECO:0000259" key="2">
    <source>
        <dbReference type="Pfam" id="PF15862"/>
    </source>
</evidence>
<feature type="domain" description="Coilin tudor" evidence="3">
    <location>
        <begin position="370"/>
        <end position="470"/>
    </location>
</feature>
<evidence type="ECO:0008006" key="6">
    <source>
        <dbReference type="Google" id="ProtNLM"/>
    </source>
</evidence>
<dbReference type="InterPro" id="IPR024822">
    <property type="entry name" value="Coilin"/>
</dbReference>
<proteinExistence type="predicted"/>
<dbReference type="EnsemblMetazoa" id="G258.5">
    <property type="protein sequence ID" value="G258.5:cds"/>
    <property type="gene ID" value="G258"/>
</dbReference>
<dbReference type="AlphaFoldDB" id="A0A8W8L0T4"/>